<protein>
    <submittedName>
        <fullName evidence="2">Uncharacterized protein</fullName>
    </submittedName>
</protein>
<proteinExistence type="predicted"/>
<dbReference type="EMBL" id="LAVV01004998">
    <property type="protein sequence ID" value="KNZ61116.1"/>
    <property type="molecule type" value="Genomic_DNA"/>
</dbReference>
<keyword evidence="3" id="KW-1185">Reference proteome</keyword>
<dbReference type="VEuPathDB" id="FungiDB:VP01_1449g1"/>
<keyword evidence="1" id="KW-1133">Transmembrane helix</keyword>
<gene>
    <name evidence="2" type="ORF">VP01_1449g1</name>
</gene>
<feature type="transmembrane region" description="Helical" evidence="1">
    <location>
        <begin position="253"/>
        <end position="270"/>
    </location>
</feature>
<sequence>MVWSRLECRLLIGGCTKVQRLKTIPQLGKPLASPRLGCKVITGKIVWCGWQAGHWKIRFWVVAPLSLSLSLTGMWDIFSFGITILMVFMLQEENLASHSLTQCLLSKSYAFLNSLTTLFFSFPFYSNCLGFEILYLTHSLTDMWSIFLCFLQKDFFVSKTKLCSKRYIWCCNNPTKMHFLVVVVGGGGGGGGSEGSGELQHGVGFQEEDQRDSRHNELTALFGKIYIQNFTLLLQQQACPLPNHLILLCLHRFLFLGFFFFFFFFSFYMICRRNNTTWWRVKGRVFMKRFQSPVVIESGLLVKQVHGGPETAKSYNASPQHLFFNTMRCSRQNVAWIALFIYFCVEIDTFTTKRKKRPKA</sequence>
<dbReference type="Proteomes" id="UP000037035">
    <property type="component" value="Unassembled WGS sequence"/>
</dbReference>
<evidence type="ECO:0000256" key="1">
    <source>
        <dbReference type="SAM" id="Phobius"/>
    </source>
</evidence>
<organism evidence="2 3">
    <name type="scientific">Puccinia sorghi</name>
    <dbReference type="NCBI Taxonomy" id="27349"/>
    <lineage>
        <taxon>Eukaryota</taxon>
        <taxon>Fungi</taxon>
        <taxon>Dikarya</taxon>
        <taxon>Basidiomycota</taxon>
        <taxon>Pucciniomycotina</taxon>
        <taxon>Pucciniomycetes</taxon>
        <taxon>Pucciniales</taxon>
        <taxon>Pucciniaceae</taxon>
        <taxon>Puccinia</taxon>
    </lineage>
</organism>
<evidence type="ECO:0000313" key="2">
    <source>
        <dbReference type="EMBL" id="KNZ61116.1"/>
    </source>
</evidence>
<feature type="transmembrane region" description="Helical" evidence="1">
    <location>
        <begin position="334"/>
        <end position="351"/>
    </location>
</feature>
<keyword evidence="1" id="KW-0812">Transmembrane</keyword>
<comment type="caution">
    <text evidence="2">The sequence shown here is derived from an EMBL/GenBank/DDBJ whole genome shotgun (WGS) entry which is preliminary data.</text>
</comment>
<evidence type="ECO:0000313" key="3">
    <source>
        <dbReference type="Proteomes" id="UP000037035"/>
    </source>
</evidence>
<accession>A0A0L6VK05</accession>
<keyword evidence="1" id="KW-0472">Membrane</keyword>
<reference evidence="2 3" key="1">
    <citation type="submission" date="2015-08" db="EMBL/GenBank/DDBJ databases">
        <title>Next Generation Sequencing and Analysis of the Genome of Puccinia sorghi L Schw, the Causal Agent of Maize Common Rust.</title>
        <authorList>
            <person name="Rochi L."/>
            <person name="Burguener G."/>
            <person name="Darino M."/>
            <person name="Turjanski A."/>
            <person name="Kreff E."/>
            <person name="Dieguez M.J."/>
            <person name="Sacco F."/>
        </authorList>
    </citation>
    <scope>NUCLEOTIDE SEQUENCE [LARGE SCALE GENOMIC DNA]</scope>
    <source>
        <strain evidence="2 3">RO10H11247</strain>
    </source>
</reference>
<dbReference type="AlphaFoldDB" id="A0A0L6VK05"/>
<name>A0A0L6VK05_9BASI</name>